<keyword evidence="2" id="KW-1185">Reference proteome</keyword>
<evidence type="ECO:0000313" key="1">
    <source>
        <dbReference type="EMBL" id="KAH3694897.1"/>
    </source>
</evidence>
<dbReference type="Proteomes" id="UP000828390">
    <property type="component" value="Unassembled WGS sequence"/>
</dbReference>
<dbReference type="AlphaFoldDB" id="A0A9D4BH76"/>
<reference evidence="1" key="2">
    <citation type="submission" date="2020-11" db="EMBL/GenBank/DDBJ databases">
        <authorList>
            <person name="McCartney M.A."/>
            <person name="Auch B."/>
            <person name="Kono T."/>
            <person name="Mallez S."/>
            <person name="Becker A."/>
            <person name="Gohl D.M."/>
            <person name="Silverstein K.A.T."/>
            <person name="Koren S."/>
            <person name="Bechman K.B."/>
            <person name="Herman A."/>
            <person name="Abrahante J.E."/>
            <person name="Garbe J."/>
        </authorList>
    </citation>
    <scope>NUCLEOTIDE SEQUENCE</scope>
    <source>
        <strain evidence="1">Duluth1</strain>
        <tissue evidence="1">Whole animal</tissue>
    </source>
</reference>
<sequence length="111" mass="12617">MPIELNLLRRDLLKPEMRNEYAHVCTHSLPYTSQLFGDDVFKAAKEIKECSRLGFKLHYGTGRGSFRGRSGFRPIVRAGMSRGAFRGRCAYVPADGPWPKSSQRRGGVRRM</sequence>
<protein>
    <submittedName>
        <fullName evidence="1">Uncharacterized protein</fullName>
    </submittedName>
</protein>
<gene>
    <name evidence="1" type="ORF">DPMN_082339</name>
</gene>
<accession>A0A9D4BH76</accession>
<organism evidence="1 2">
    <name type="scientific">Dreissena polymorpha</name>
    <name type="common">Zebra mussel</name>
    <name type="synonym">Mytilus polymorpha</name>
    <dbReference type="NCBI Taxonomy" id="45954"/>
    <lineage>
        <taxon>Eukaryota</taxon>
        <taxon>Metazoa</taxon>
        <taxon>Spiralia</taxon>
        <taxon>Lophotrochozoa</taxon>
        <taxon>Mollusca</taxon>
        <taxon>Bivalvia</taxon>
        <taxon>Autobranchia</taxon>
        <taxon>Heteroconchia</taxon>
        <taxon>Euheterodonta</taxon>
        <taxon>Imparidentia</taxon>
        <taxon>Neoheterodontei</taxon>
        <taxon>Myida</taxon>
        <taxon>Dreissenoidea</taxon>
        <taxon>Dreissenidae</taxon>
        <taxon>Dreissena</taxon>
    </lineage>
</organism>
<dbReference type="PANTHER" id="PTHR34239:SF2">
    <property type="entry name" value="TRANSPOSABLE ELEMENT P TRANSPOSASE_THAP9 CONSERVED DOMAIN-CONTAINING PROTEIN"/>
    <property type="match status" value="1"/>
</dbReference>
<dbReference type="EMBL" id="JAIWYP010000016">
    <property type="protein sequence ID" value="KAH3694897.1"/>
    <property type="molecule type" value="Genomic_DNA"/>
</dbReference>
<evidence type="ECO:0000313" key="2">
    <source>
        <dbReference type="Proteomes" id="UP000828390"/>
    </source>
</evidence>
<dbReference type="PANTHER" id="PTHR34239">
    <property type="entry name" value="APPLE DOMAIN-CONTAINING PROTEIN"/>
    <property type="match status" value="1"/>
</dbReference>
<proteinExistence type="predicted"/>
<reference evidence="1" key="1">
    <citation type="journal article" date="2019" name="bioRxiv">
        <title>The Genome of the Zebra Mussel, Dreissena polymorpha: A Resource for Invasive Species Research.</title>
        <authorList>
            <person name="McCartney M.A."/>
            <person name="Auch B."/>
            <person name="Kono T."/>
            <person name="Mallez S."/>
            <person name="Zhang Y."/>
            <person name="Obille A."/>
            <person name="Becker A."/>
            <person name="Abrahante J.E."/>
            <person name="Garbe J."/>
            <person name="Badalamenti J.P."/>
            <person name="Herman A."/>
            <person name="Mangelson H."/>
            <person name="Liachko I."/>
            <person name="Sullivan S."/>
            <person name="Sone E.D."/>
            <person name="Koren S."/>
            <person name="Silverstein K.A.T."/>
            <person name="Beckman K.B."/>
            <person name="Gohl D.M."/>
        </authorList>
    </citation>
    <scope>NUCLEOTIDE SEQUENCE</scope>
    <source>
        <strain evidence="1">Duluth1</strain>
        <tissue evidence="1">Whole animal</tissue>
    </source>
</reference>
<comment type="caution">
    <text evidence="1">The sequence shown here is derived from an EMBL/GenBank/DDBJ whole genome shotgun (WGS) entry which is preliminary data.</text>
</comment>
<name>A0A9D4BH76_DREPO</name>